<protein>
    <submittedName>
        <fullName evidence="1">Uncharacterized protein</fullName>
    </submittedName>
</protein>
<accession>A0A0K8SC76</accession>
<sequence>MRIKEFRRRIEGSYQGGGRRDQGLSPLGLWTRIANGIATCCERKLNLSVEGKTNNRSSMADVVEWLRYKESFKFLQTPAKYHNFLTISRPQHCQFERMHYLLPE</sequence>
<dbReference type="EMBL" id="GBRD01015132">
    <property type="protein sequence ID" value="JAG50694.1"/>
    <property type="molecule type" value="Transcribed_RNA"/>
</dbReference>
<evidence type="ECO:0000313" key="1">
    <source>
        <dbReference type="EMBL" id="JAG50694.1"/>
    </source>
</evidence>
<organism evidence="1">
    <name type="scientific">Lygus hesperus</name>
    <name type="common">Western plant bug</name>
    <dbReference type="NCBI Taxonomy" id="30085"/>
    <lineage>
        <taxon>Eukaryota</taxon>
        <taxon>Metazoa</taxon>
        <taxon>Ecdysozoa</taxon>
        <taxon>Arthropoda</taxon>
        <taxon>Hexapoda</taxon>
        <taxon>Insecta</taxon>
        <taxon>Pterygota</taxon>
        <taxon>Neoptera</taxon>
        <taxon>Paraneoptera</taxon>
        <taxon>Hemiptera</taxon>
        <taxon>Heteroptera</taxon>
        <taxon>Panheteroptera</taxon>
        <taxon>Cimicomorpha</taxon>
        <taxon>Miridae</taxon>
        <taxon>Mirini</taxon>
        <taxon>Lygus</taxon>
    </lineage>
</organism>
<reference evidence="1" key="1">
    <citation type="submission" date="2014-09" db="EMBL/GenBank/DDBJ databases">
        <authorList>
            <person name="Magalhaes I.L.F."/>
            <person name="Oliveira U."/>
            <person name="Santos F.R."/>
            <person name="Vidigal T.H.D.A."/>
            <person name="Brescovit A.D."/>
            <person name="Santos A.J."/>
        </authorList>
    </citation>
    <scope>NUCLEOTIDE SEQUENCE</scope>
</reference>
<dbReference type="AlphaFoldDB" id="A0A0K8SC76"/>
<name>A0A0K8SC76_LYGHE</name>
<proteinExistence type="predicted"/>